<dbReference type="GO" id="GO:0008781">
    <property type="term" value="F:N-acylneuraminate cytidylyltransferase activity"/>
    <property type="evidence" value="ECO:0007669"/>
    <property type="project" value="UniProtKB-EC"/>
</dbReference>
<accession>A0A839EEU2</accession>
<proteinExistence type="predicted"/>
<dbReference type="InterPro" id="IPR050793">
    <property type="entry name" value="CMP-NeuNAc_synthase"/>
</dbReference>
<protein>
    <submittedName>
        <fullName evidence="1">N-acylneuraminate cytidylyltransferase</fullName>
        <ecNumber evidence="1">2.7.7.43</ecNumber>
    </submittedName>
</protein>
<keyword evidence="2" id="KW-1185">Reference proteome</keyword>
<dbReference type="InterPro" id="IPR003329">
    <property type="entry name" value="Cytidylyl_trans"/>
</dbReference>
<dbReference type="Proteomes" id="UP000585905">
    <property type="component" value="Unassembled WGS sequence"/>
</dbReference>
<evidence type="ECO:0000313" key="2">
    <source>
        <dbReference type="Proteomes" id="UP000585905"/>
    </source>
</evidence>
<comment type="caution">
    <text evidence="1">The sequence shown here is derived from an EMBL/GenBank/DDBJ whole genome shotgun (WGS) entry which is preliminary data.</text>
</comment>
<organism evidence="1 2">
    <name type="scientific">Microcella alkalica</name>
    <dbReference type="NCBI Taxonomy" id="355930"/>
    <lineage>
        <taxon>Bacteria</taxon>
        <taxon>Bacillati</taxon>
        <taxon>Actinomycetota</taxon>
        <taxon>Actinomycetes</taxon>
        <taxon>Micrococcales</taxon>
        <taxon>Microbacteriaceae</taxon>
        <taxon>Microcella</taxon>
    </lineage>
</organism>
<dbReference type="AlphaFoldDB" id="A0A839EEU2"/>
<dbReference type="EC" id="2.7.7.43" evidence="1"/>
<name>A0A839EEU2_9MICO</name>
<dbReference type="InterPro" id="IPR029044">
    <property type="entry name" value="Nucleotide-diphossugar_trans"/>
</dbReference>
<dbReference type="RefSeq" id="WP_220476433.1">
    <property type="nucleotide sequence ID" value="NZ_BAAAOV010000004.1"/>
</dbReference>
<evidence type="ECO:0000313" key="1">
    <source>
        <dbReference type="EMBL" id="MBA8848912.1"/>
    </source>
</evidence>
<keyword evidence="1" id="KW-0808">Transferase</keyword>
<dbReference type="Gene3D" id="3.90.550.10">
    <property type="entry name" value="Spore Coat Polysaccharide Biosynthesis Protein SpsA, Chain A"/>
    <property type="match status" value="1"/>
</dbReference>
<dbReference type="CDD" id="cd02513">
    <property type="entry name" value="CMP-NeuAc_Synthase"/>
    <property type="match status" value="1"/>
</dbReference>
<sequence>MSVLAVIPARGGSKGVPGKNLRMVGGRSLVARAVGAARAAASVDRVAVSTDDPAIAREAEASGAVVVLRPAALATDESASEEALLHALAVVGDDVEVLVFLQATSPFIDPTDVDAAVARVRAGEADVVFAAIATPVFLWGPSAADGAGAAQGWAGVNHDASRRLRRQELPSQVAETGAFYVMDAQRFRAAGHRFFGRIEPAIVAERMALEIDTEEQLLLADAHAGFFEGGCS</sequence>
<dbReference type="PANTHER" id="PTHR21485">
    <property type="entry name" value="HAD SUPERFAMILY MEMBERS CMAS AND KDSC"/>
    <property type="match status" value="1"/>
</dbReference>
<gene>
    <name evidence="1" type="ORF">FHX53_002529</name>
</gene>
<reference evidence="1 2" key="1">
    <citation type="submission" date="2020-07" db="EMBL/GenBank/DDBJ databases">
        <title>Sequencing the genomes of 1000 actinobacteria strains.</title>
        <authorList>
            <person name="Klenk H.-P."/>
        </authorList>
    </citation>
    <scope>NUCLEOTIDE SEQUENCE [LARGE SCALE GENOMIC DNA]</scope>
    <source>
        <strain evidence="1 2">DSM 19663</strain>
    </source>
</reference>
<dbReference type="SUPFAM" id="SSF53448">
    <property type="entry name" value="Nucleotide-diphospho-sugar transferases"/>
    <property type="match status" value="1"/>
</dbReference>
<keyword evidence="1" id="KW-0548">Nucleotidyltransferase</keyword>
<dbReference type="Pfam" id="PF02348">
    <property type="entry name" value="CTP_transf_3"/>
    <property type="match status" value="1"/>
</dbReference>
<dbReference type="EMBL" id="JACGWX010000009">
    <property type="protein sequence ID" value="MBA8848912.1"/>
    <property type="molecule type" value="Genomic_DNA"/>
</dbReference>
<dbReference type="PANTHER" id="PTHR21485:SF3">
    <property type="entry name" value="N-ACYLNEURAMINATE CYTIDYLYLTRANSFERASE"/>
    <property type="match status" value="1"/>
</dbReference>